<dbReference type="PANTHER" id="PTHR33295:SF20">
    <property type="entry name" value="ATPASE"/>
    <property type="match status" value="1"/>
</dbReference>
<protein>
    <submittedName>
        <fullName evidence="3">ATP-binding protein</fullName>
    </submittedName>
</protein>
<dbReference type="PANTHER" id="PTHR33295">
    <property type="entry name" value="ATPASE"/>
    <property type="match status" value="1"/>
</dbReference>
<dbReference type="Pfam" id="PF13173">
    <property type="entry name" value="AAA_14"/>
    <property type="match status" value="1"/>
</dbReference>
<dbReference type="GO" id="GO:0005524">
    <property type="term" value="F:ATP binding"/>
    <property type="evidence" value="ECO:0007669"/>
    <property type="project" value="UniProtKB-KW"/>
</dbReference>
<dbReference type="EMBL" id="DXHS01000045">
    <property type="protein sequence ID" value="HIW02197.1"/>
    <property type="molecule type" value="Genomic_DNA"/>
</dbReference>
<organism evidence="3 4">
    <name type="scientific">Candidatus Protoclostridium stercorigallinarum</name>
    <dbReference type="NCBI Taxonomy" id="2838741"/>
    <lineage>
        <taxon>Bacteria</taxon>
        <taxon>Bacillati</taxon>
        <taxon>Bacillota</taxon>
        <taxon>Clostridia</taxon>
        <taxon>Candidatus Protoclostridium</taxon>
    </lineage>
</organism>
<keyword evidence="3" id="KW-0067">ATP-binding</keyword>
<dbReference type="AlphaFoldDB" id="A0A9D1TRG7"/>
<feature type="domain" description="DUF4143" evidence="2">
    <location>
        <begin position="202"/>
        <end position="350"/>
    </location>
</feature>
<evidence type="ECO:0000313" key="3">
    <source>
        <dbReference type="EMBL" id="HIW02197.1"/>
    </source>
</evidence>
<dbReference type="Pfam" id="PF13635">
    <property type="entry name" value="DUF4143"/>
    <property type="match status" value="1"/>
</dbReference>
<name>A0A9D1TRG7_9FIRM</name>
<comment type="caution">
    <text evidence="3">The sequence shown here is derived from an EMBL/GenBank/DDBJ whole genome shotgun (WGS) entry which is preliminary data.</text>
</comment>
<feature type="domain" description="AAA" evidence="1">
    <location>
        <begin position="24"/>
        <end position="153"/>
    </location>
</feature>
<evidence type="ECO:0000313" key="4">
    <source>
        <dbReference type="Proteomes" id="UP000823990"/>
    </source>
</evidence>
<dbReference type="SUPFAM" id="SSF52540">
    <property type="entry name" value="P-loop containing nucleoside triphosphate hydrolases"/>
    <property type="match status" value="1"/>
</dbReference>
<dbReference type="InterPro" id="IPR041682">
    <property type="entry name" value="AAA_14"/>
</dbReference>
<gene>
    <name evidence="3" type="ORF">H9892_02530</name>
</gene>
<evidence type="ECO:0000259" key="1">
    <source>
        <dbReference type="Pfam" id="PF13173"/>
    </source>
</evidence>
<dbReference type="InterPro" id="IPR025420">
    <property type="entry name" value="DUF4143"/>
</dbReference>
<dbReference type="InterPro" id="IPR027417">
    <property type="entry name" value="P-loop_NTPase"/>
</dbReference>
<dbReference type="Proteomes" id="UP000823990">
    <property type="component" value="Unassembled WGS sequence"/>
</dbReference>
<accession>A0A9D1TRG7</accession>
<proteinExistence type="predicted"/>
<keyword evidence="3" id="KW-0547">Nucleotide-binding</keyword>
<reference evidence="3" key="1">
    <citation type="journal article" date="2021" name="PeerJ">
        <title>Extensive microbial diversity within the chicken gut microbiome revealed by metagenomics and culture.</title>
        <authorList>
            <person name="Gilroy R."/>
            <person name="Ravi A."/>
            <person name="Getino M."/>
            <person name="Pursley I."/>
            <person name="Horton D.L."/>
            <person name="Alikhan N.F."/>
            <person name="Baker D."/>
            <person name="Gharbi K."/>
            <person name="Hall N."/>
            <person name="Watson M."/>
            <person name="Adriaenssens E.M."/>
            <person name="Foster-Nyarko E."/>
            <person name="Jarju S."/>
            <person name="Secka A."/>
            <person name="Antonio M."/>
            <person name="Oren A."/>
            <person name="Chaudhuri R.R."/>
            <person name="La Ragione R."/>
            <person name="Hildebrand F."/>
            <person name="Pallen M.J."/>
        </authorList>
    </citation>
    <scope>NUCLEOTIDE SEQUENCE</scope>
    <source>
        <strain evidence="3">12435</strain>
    </source>
</reference>
<evidence type="ECO:0000259" key="2">
    <source>
        <dbReference type="Pfam" id="PF13635"/>
    </source>
</evidence>
<reference evidence="3" key="2">
    <citation type="submission" date="2021-04" db="EMBL/GenBank/DDBJ databases">
        <authorList>
            <person name="Gilroy R."/>
        </authorList>
    </citation>
    <scope>NUCLEOTIDE SEQUENCE</scope>
    <source>
        <strain evidence="3">12435</strain>
    </source>
</reference>
<sequence length="404" mass="45578">MSAGIIERKEYLNFLMRHRGKPVIKVVSGIRRSGKSTLFEIYKNALRAEGVPDDRMISVNFEDIAFEELTDYHKLYEYVCARLTEGETTYVFLDEVQNAEHFEKAVDSLYIKDGVDIYITGSNAYFMSGELATLLSGRYVELRMLPLSFAEFCSVQPGGMTLGEKYERYITRSSFPYVAANLTDEADIREYLQGLYSTIVLKDVAHRGGISDLSVLESVIRFVADNIGNRLSPTGIANAMTSAGRKIDGKTVERYLRALEDSLFVYRANRYNIKGKQLLRLQEKYYLADVAFRFLLLGGRGLDVGHVLENAVYLELVRRGYDVFVGQAGRAEVDFVALRGGGCAYFQVSASVRDPEVLERELAPLKSVTDSYPKFLLTLDDDPNGDYNGIMRMNALRFLLGDPR</sequence>